<dbReference type="KEGG" id="pbor:BSF38_02595"/>
<dbReference type="CDD" id="cd01285">
    <property type="entry name" value="nucleoside_deaminase"/>
    <property type="match status" value="1"/>
</dbReference>
<organism evidence="3 4">
    <name type="scientific">Paludisphaera borealis</name>
    <dbReference type="NCBI Taxonomy" id="1387353"/>
    <lineage>
        <taxon>Bacteria</taxon>
        <taxon>Pseudomonadati</taxon>
        <taxon>Planctomycetota</taxon>
        <taxon>Planctomycetia</taxon>
        <taxon>Isosphaerales</taxon>
        <taxon>Isosphaeraceae</taxon>
        <taxon>Paludisphaera</taxon>
    </lineage>
</organism>
<feature type="transmembrane region" description="Helical" evidence="1">
    <location>
        <begin position="12"/>
        <end position="33"/>
    </location>
</feature>
<gene>
    <name evidence="3" type="primary">guaD_2</name>
    <name evidence="3" type="ORF">BSF38_02595</name>
</gene>
<dbReference type="RefSeq" id="WP_210405716.1">
    <property type="nucleotide sequence ID" value="NZ_CP019082.1"/>
</dbReference>
<dbReference type="EC" id="3.5.4.3" evidence="3"/>
<proteinExistence type="predicted"/>
<dbReference type="PANTHER" id="PTHR11079:SF161">
    <property type="entry name" value="CMP_DCMP-TYPE DEAMINASE DOMAIN-CONTAINING PROTEIN"/>
    <property type="match status" value="1"/>
</dbReference>
<dbReference type="Proteomes" id="UP000186309">
    <property type="component" value="Chromosome"/>
</dbReference>
<dbReference type="InterPro" id="IPR016193">
    <property type="entry name" value="Cytidine_deaminase-like"/>
</dbReference>
<evidence type="ECO:0000256" key="1">
    <source>
        <dbReference type="SAM" id="Phobius"/>
    </source>
</evidence>
<reference evidence="4" key="1">
    <citation type="submission" date="2016-12" db="EMBL/GenBank/DDBJ databases">
        <title>Comparative genomics of four Isosphaeraceae planctomycetes: a common pool of plasmids and glycoside hydrolase genes.</title>
        <authorList>
            <person name="Ivanova A."/>
        </authorList>
    </citation>
    <scope>NUCLEOTIDE SEQUENCE [LARGE SCALE GENOMIC DNA]</scope>
    <source>
        <strain evidence="4">PX4</strain>
    </source>
</reference>
<dbReference type="EMBL" id="CP019082">
    <property type="protein sequence ID" value="APW61091.1"/>
    <property type="molecule type" value="Genomic_DNA"/>
</dbReference>
<sequence length="224" mass="24931">MKAARFGLNARAGRITLGVFLFGALIVGGFLVFQAVPSKTVMAFVQVASEKKKITAEEIYARYPKAKHEEFMKRAIANSRKAGVEYKTGGAFGAVIVDKDGKVIADGMNHVVAQNDPTWHAEMHAIRQACALLKSPKLEGCVLYTSAEPCPMCLATVYWAGLDGVFFGAVVADSKKYGNFDDDFIYEQFAKPTKDRAISEQMFMRPEAVEVWKEYYNRKDKVDY</sequence>
<keyword evidence="4" id="KW-1185">Reference proteome</keyword>
<keyword evidence="3" id="KW-0378">Hydrolase</keyword>
<dbReference type="PROSITE" id="PS51747">
    <property type="entry name" value="CYT_DCMP_DEAMINASES_2"/>
    <property type="match status" value="1"/>
</dbReference>
<evidence type="ECO:0000313" key="3">
    <source>
        <dbReference type="EMBL" id="APW61091.1"/>
    </source>
</evidence>
<name>A0A1U7CQ92_9BACT</name>
<dbReference type="PANTHER" id="PTHR11079">
    <property type="entry name" value="CYTOSINE DEAMINASE FAMILY MEMBER"/>
    <property type="match status" value="1"/>
</dbReference>
<dbReference type="GO" id="GO:0047974">
    <property type="term" value="F:guanosine deaminase activity"/>
    <property type="evidence" value="ECO:0007669"/>
    <property type="project" value="TreeGrafter"/>
</dbReference>
<dbReference type="SUPFAM" id="SSF53927">
    <property type="entry name" value="Cytidine deaminase-like"/>
    <property type="match status" value="1"/>
</dbReference>
<dbReference type="STRING" id="1387353.BSF38_02595"/>
<dbReference type="InterPro" id="IPR002125">
    <property type="entry name" value="CMP_dCMP_dom"/>
</dbReference>
<dbReference type="Pfam" id="PF00383">
    <property type="entry name" value="dCMP_cyt_deam_1"/>
    <property type="match status" value="1"/>
</dbReference>
<dbReference type="Gene3D" id="3.40.140.10">
    <property type="entry name" value="Cytidine Deaminase, domain 2"/>
    <property type="match status" value="1"/>
</dbReference>
<dbReference type="GO" id="GO:0008892">
    <property type="term" value="F:guanine deaminase activity"/>
    <property type="evidence" value="ECO:0007669"/>
    <property type="project" value="UniProtKB-EC"/>
</dbReference>
<dbReference type="AlphaFoldDB" id="A0A1U7CQ92"/>
<accession>A0A1U7CQ92</accession>
<evidence type="ECO:0000313" key="4">
    <source>
        <dbReference type="Proteomes" id="UP000186309"/>
    </source>
</evidence>
<keyword evidence="1" id="KW-0812">Transmembrane</keyword>
<keyword evidence="1" id="KW-1133">Transmembrane helix</keyword>
<evidence type="ECO:0000259" key="2">
    <source>
        <dbReference type="PROSITE" id="PS51747"/>
    </source>
</evidence>
<dbReference type="GO" id="GO:0006152">
    <property type="term" value="P:purine nucleoside catabolic process"/>
    <property type="evidence" value="ECO:0007669"/>
    <property type="project" value="TreeGrafter"/>
</dbReference>
<feature type="domain" description="CMP/dCMP-type deaminase" evidence="2">
    <location>
        <begin position="66"/>
        <end position="180"/>
    </location>
</feature>
<keyword evidence="1" id="KW-0472">Membrane</keyword>
<protein>
    <submittedName>
        <fullName evidence="3">Guanine deaminase</fullName>
        <ecNumber evidence="3">3.5.4.3</ecNumber>
    </submittedName>
</protein>